<keyword evidence="3" id="KW-1185">Reference proteome</keyword>
<sequence>KRRPELELRQLWRAFPFEPEAHDEEKHGDGEEEHGHEVEFDELGLTFESSAVFAGDEGGATASATTARYSSGGGVVPRAGLDDGRVPLGHQALAPRQEGRREDGSRQRAEKDKDDGPAVPLLHLTSSARRRSPPPDPGRRRP</sequence>
<organism evidence="2 3">
    <name type="scientific">Thalassiosira oceanica</name>
    <name type="common">Marine diatom</name>
    <dbReference type="NCBI Taxonomy" id="159749"/>
    <lineage>
        <taxon>Eukaryota</taxon>
        <taxon>Sar</taxon>
        <taxon>Stramenopiles</taxon>
        <taxon>Ochrophyta</taxon>
        <taxon>Bacillariophyta</taxon>
        <taxon>Coscinodiscophyceae</taxon>
        <taxon>Thalassiosirophycidae</taxon>
        <taxon>Thalassiosirales</taxon>
        <taxon>Thalassiosiraceae</taxon>
        <taxon>Thalassiosira</taxon>
    </lineage>
</organism>
<comment type="caution">
    <text evidence="2">The sequence shown here is derived from an EMBL/GenBank/DDBJ whole genome shotgun (WGS) entry which is preliminary data.</text>
</comment>
<dbReference type="AlphaFoldDB" id="K0RBK8"/>
<proteinExistence type="predicted"/>
<feature type="compositionally biased region" description="Basic and acidic residues" evidence="1">
    <location>
        <begin position="19"/>
        <end position="36"/>
    </location>
</feature>
<dbReference type="Proteomes" id="UP000266841">
    <property type="component" value="Unassembled WGS sequence"/>
</dbReference>
<protein>
    <submittedName>
        <fullName evidence="2">Uncharacterized protein</fullName>
    </submittedName>
</protein>
<gene>
    <name evidence="2" type="ORF">THAOC_31452</name>
</gene>
<evidence type="ECO:0000256" key="1">
    <source>
        <dbReference type="SAM" id="MobiDB-lite"/>
    </source>
</evidence>
<evidence type="ECO:0000313" key="3">
    <source>
        <dbReference type="Proteomes" id="UP000266841"/>
    </source>
</evidence>
<feature type="compositionally biased region" description="Basic and acidic residues" evidence="1">
    <location>
        <begin position="97"/>
        <end position="116"/>
    </location>
</feature>
<evidence type="ECO:0000313" key="2">
    <source>
        <dbReference type="EMBL" id="EJK49649.1"/>
    </source>
</evidence>
<accession>K0RBK8</accession>
<name>K0RBK8_THAOC</name>
<feature type="region of interest" description="Disordered" evidence="1">
    <location>
        <begin position="63"/>
        <end position="142"/>
    </location>
</feature>
<feature type="non-terminal residue" evidence="2">
    <location>
        <position position="1"/>
    </location>
</feature>
<feature type="region of interest" description="Disordered" evidence="1">
    <location>
        <begin position="16"/>
        <end position="36"/>
    </location>
</feature>
<reference evidence="2 3" key="1">
    <citation type="journal article" date="2012" name="Genome Biol.">
        <title>Genome and low-iron response of an oceanic diatom adapted to chronic iron limitation.</title>
        <authorList>
            <person name="Lommer M."/>
            <person name="Specht M."/>
            <person name="Roy A.S."/>
            <person name="Kraemer L."/>
            <person name="Andreson R."/>
            <person name="Gutowska M.A."/>
            <person name="Wolf J."/>
            <person name="Bergner S.V."/>
            <person name="Schilhabel M.B."/>
            <person name="Klostermeier U.C."/>
            <person name="Beiko R.G."/>
            <person name="Rosenstiel P."/>
            <person name="Hippler M."/>
            <person name="Laroche J."/>
        </authorList>
    </citation>
    <scope>NUCLEOTIDE SEQUENCE [LARGE SCALE GENOMIC DNA]</scope>
    <source>
        <strain evidence="2 3">CCMP1005</strain>
    </source>
</reference>
<dbReference type="EMBL" id="AGNL01044560">
    <property type="protein sequence ID" value="EJK49649.1"/>
    <property type="molecule type" value="Genomic_DNA"/>
</dbReference>